<evidence type="ECO:0000256" key="1">
    <source>
        <dbReference type="ARBA" id="ARBA00006432"/>
    </source>
</evidence>
<sequence>MLGSRPGGPMIQHLAVQMRAAIAEHADRPATRIRVGDDWCTHTFREFGERIDEAAQGLLNRGIRPGDRIGLFANNCPEWSEIDFGAATVRAIPVPIYATSTPAQIRHIAADSGLRILFAGGRSECERVLEVADDLPELEHVVILEPWDGMPERVITYDDFRAEPDARALEARLAEAGPDDLASIIYTSGTTGDPKGVMLRHSAMIAQKEAIEDMFHFGPEEHSLCFLPLSHALERAWTSIVLLKGCMNTYVPDARTVADALVQAKPTLLVSVPKLYEKVFATAHAKVAASGIKRGIFTWALRVGARNQRAYRKGRRPAWLWRAQLGMADRLVLSSIRVALGGNKAVLACGGAPLRKEIEEFFSAVGMPIYTGYGLTEASPLVTFNSPGGFKIGTAGRVLKDGQLHIGEHGEVLFRGPNVMAGYWNNEEATAAAIDSDGWLHTGDAGYVDVDGFLVITDRIKDIIVTLGGKNVAPQPIEGLILADPLFEHAVLLGDNRPCVTLLVKPSLPHVEELGRVMQWPGEVADWLKSNELAEELRRRVAALTDKLPSQEKPRATEMMDGDLTMDNGLLTPTLKVRRRQVEERFKELIDGMYEALERRRRSN</sequence>
<evidence type="ECO:0000313" key="8">
    <source>
        <dbReference type="Proteomes" id="UP000678513"/>
    </source>
</evidence>
<dbReference type="InterPro" id="IPR020845">
    <property type="entry name" value="AMP-binding_CS"/>
</dbReference>
<evidence type="ECO:0000259" key="6">
    <source>
        <dbReference type="Pfam" id="PF00501"/>
    </source>
</evidence>
<name>A0ABX7Y965_9ACTN</name>
<keyword evidence="2 7" id="KW-0436">Ligase</keyword>
<dbReference type="SUPFAM" id="SSF56801">
    <property type="entry name" value="Acetyl-CoA synthetase-like"/>
    <property type="match status" value="1"/>
</dbReference>
<dbReference type="EMBL" id="CP072384">
    <property type="protein sequence ID" value="QUC09602.1"/>
    <property type="molecule type" value="Genomic_DNA"/>
</dbReference>
<dbReference type="CDD" id="cd05907">
    <property type="entry name" value="VL_LC_FACS_like"/>
    <property type="match status" value="1"/>
</dbReference>
<protein>
    <recommendedName>
        <fullName evidence="5">Acyl-CoA synthetase</fullName>
    </recommendedName>
</protein>
<dbReference type="InterPro" id="IPR000873">
    <property type="entry name" value="AMP-dep_synth/lig_dom"/>
</dbReference>
<evidence type="ECO:0000256" key="5">
    <source>
        <dbReference type="ARBA" id="ARBA00032875"/>
    </source>
</evidence>
<dbReference type="PANTHER" id="PTHR43272">
    <property type="entry name" value="LONG-CHAIN-FATTY-ACID--COA LIGASE"/>
    <property type="match status" value="1"/>
</dbReference>
<keyword evidence="4" id="KW-0443">Lipid metabolism</keyword>
<dbReference type="Gene3D" id="3.40.50.12780">
    <property type="entry name" value="N-terminal domain of ligase-like"/>
    <property type="match status" value="1"/>
</dbReference>
<dbReference type="Proteomes" id="UP000678513">
    <property type="component" value="Chromosome"/>
</dbReference>
<keyword evidence="3" id="KW-0276">Fatty acid metabolism</keyword>
<evidence type="ECO:0000256" key="4">
    <source>
        <dbReference type="ARBA" id="ARBA00023098"/>
    </source>
</evidence>
<reference evidence="7 8" key="1">
    <citation type="submission" date="2021-03" db="EMBL/GenBank/DDBJ databases">
        <title>Human Oral Microbial Genomes.</title>
        <authorList>
            <person name="Johnston C.D."/>
            <person name="Chen T."/>
            <person name="Dewhirst F.E."/>
        </authorList>
    </citation>
    <scope>NUCLEOTIDE SEQUENCE [LARGE SCALE GENOMIC DNA]</scope>
    <source>
        <strain evidence="7 8">DSMZ 100122</strain>
    </source>
</reference>
<dbReference type="PANTHER" id="PTHR43272:SF32">
    <property type="entry name" value="AMP-DEPENDENT SYNTHETASE_LIGASE DOMAIN-CONTAINING PROTEIN"/>
    <property type="match status" value="1"/>
</dbReference>
<dbReference type="InterPro" id="IPR042099">
    <property type="entry name" value="ANL_N_sf"/>
</dbReference>
<evidence type="ECO:0000256" key="3">
    <source>
        <dbReference type="ARBA" id="ARBA00022832"/>
    </source>
</evidence>
<keyword evidence="8" id="KW-1185">Reference proteome</keyword>
<dbReference type="Pfam" id="PF23562">
    <property type="entry name" value="AMP-binding_C_3"/>
    <property type="match status" value="1"/>
</dbReference>
<feature type="domain" description="AMP-dependent synthetase/ligase" evidence="6">
    <location>
        <begin position="21"/>
        <end position="424"/>
    </location>
</feature>
<dbReference type="Pfam" id="PF00501">
    <property type="entry name" value="AMP-binding"/>
    <property type="match status" value="1"/>
</dbReference>
<proteinExistence type="inferred from homology"/>
<dbReference type="InterPro" id="IPR020459">
    <property type="entry name" value="AMP-binding"/>
</dbReference>
<dbReference type="PRINTS" id="PR00154">
    <property type="entry name" value="AMPBINDING"/>
</dbReference>
<evidence type="ECO:0000256" key="2">
    <source>
        <dbReference type="ARBA" id="ARBA00022598"/>
    </source>
</evidence>
<dbReference type="PROSITE" id="PS00455">
    <property type="entry name" value="AMP_BINDING"/>
    <property type="match status" value="1"/>
</dbReference>
<organism evidence="7 8">
    <name type="scientific">Arachnia rubra</name>
    <dbReference type="NCBI Taxonomy" id="1547448"/>
    <lineage>
        <taxon>Bacteria</taxon>
        <taxon>Bacillati</taxon>
        <taxon>Actinomycetota</taxon>
        <taxon>Actinomycetes</taxon>
        <taxon>Propionibacteriales</taxon>
        <taxon>Propionibacteriaceae</taxon>
        <taxon>Arachnia</taxon>
    </lineage>
</organism>
<accession>A0ABX7Y965</accession>
<gene>
    <name evidence="7" type="ORF">J5A65_04145</name>
</gene>
<evidence type="ECO:0000313" key="7">
    <source>
        <dbReference type="EMBL" id="QUC09602.1"/>
    </source>
</evidence>
<comment type="similarity">
    <text evidence="1">Belongs to the ATP-dependent AMP-binding enzyme family.</text>
</comment>
<dbReference type="GO" id="GO:0016874">
    <property type="term" value="F:ligase activity"/>
    <property type="evidence" value="ECO:0007669"/>
    <property type="project" value="UniProtKB-KW"/>
</dbReference>